<dbReference type="Proteomes" id="UP000199820">
    <property type="component" value="Unassembled WGS sequence"/>
</dbReference>
<dbReference type="PROSITE" id="PS50110">
    <property type="entry name" value="RESPONSE_REGULATORY"/>
    <property type="match status" value="1"/>
</dbReference>
<evidence type="ECO:0000256" key="3">
    <source>
        <dbReference type="ARBA" id="ARBA00024867"/>
    </source>
</evidence>
<sequence length="255" mass="28461">MNKKVLVIHQGGALIVNTLTNLLKDAGIEVRHAAPEVDRIRTAAEGVGLVIMVTGIYVLESMEIATYLKGLCQDENKQLCLLGSGDEIAMVRKTIPREMIQKEFVRPFNIRNVAGDILALFPSGEIHTEEKKILLVDDDIMFLQTMQNWLRDSYKVSATKSGMQAITFLAANKPDLILLDYDMPVTSGPQVLEMIRSEPDTAGIPVIFLTGRNDRESVLKVMSLKPNGYLLKSQSKENIIASVDRFFEKGEWDHS</sequence>
<name>A0A1H9ZZS8_9FIRM</name>
<protein>
    <recommendedName>
        <fullName evidence="1">Stage 0 sporulation protein A homolog</fullName>
    </recommendedName>
</protein>
<dbReference type="PANTHER" id="PTHR44591">
    <property type="entry name" value="STRESS RESPONSE REGULATOR PROTEIN 1"/>
    <property type="match status" value="1"/>
</dbReference>
<evidence type="ECO:0000256" key="4">
    <source>
        <dbReference type="PROSITE-ProRule" id="PRU00169"/>
    </source>
</evidence>
<evidence type="ECO:0000256" key="1">
    <source>
        <dbReference type="ARBA" id="ARBA00018672"/>
    </source>
</evidence>
<reference evidence="6 7" key="1">
    <citation type="submission" date="2016-10" db="EMBL/GenBank/DDBJ databases">
        <authorList>
            <person name="de Groot N.N."/>
        </authorList>
    </citation>
    <scope>NUCLEOTIDE SEQUENCE [LARGE SCALE GENOMIC DNA]</scope>
    <source>
        <strain evidence="6 7">KH1P1</strain>
    </source>
</reference>
<evidence type="ECO:0000256" key="2">
    <source>
        <dbReference type="ARBA" id="ARBA00022553"/>
    </source>
</evidence>
<dbReference type="STRING" id="1526.SAMN02910262_00164"/>
<feature type="modified residue" description="4-aspartylphosphate" evidence="4">
    <location>
        <position position="180"/>
    </location>
</feature>
<evidence type="ECO:0000313" key="7">
    <source>
        <dbReference type="Proteomes" id="UP000199820"/>
    </source>
</evidence>
<accession>A0A1H9ZZS8</accession>
<dbReference type="PANTHER" id="PTHR44591:SF23">
    <property type="entry name" value="CHEY SUBFAMILY"/>
    <property type="match status" value="1"/>
</dbReference>
<gene>
    <name evidence="6" type="ORF">SAMN04487771_100116</name>
</gene>
<dbReference type="CDD" id="cd00156">
    <property type="entry name" value="REC"/>
    <property type="match status" value="1"/>
</dbReference>
<evidence type="ECO:0000259" key="5">
    <source>
        <dbReference type="PROSITE" id="PS50110"/>
    </source>
</evidence>
<dbReference type="SMART" id="SM00448">
    <property type="entry name" value="REC"/>
    <property type="match status" value="1"/>
</dbReference>
<dbReference type="InterPro" id="IPR050595">
    <property type="entry name" value="Bact_response_regulator"/>
</dbReference>
<dbReference type="RefSeq" id="WP_074647581.1">
    <property type="nucleotide sequence ID" value="NZ_FOIL01000001.1"/>
</dbReference>
<dbReference type="EMBL" id="FOIL01000001">
    <property type="protein sequence ID" value="SES86890.1"/>
    <property type="molecule type" value="Genomic_DNA"/>
</dbReference>
<dbReference type="InterPro" id="IPR011006">
    <property type="entry name" value="CheY-like_superfamily"/>
</dbReference>
<keyword evidence="2 4" id="KW-0597">Phosphoprotein</keyword>
<keyword evidence="7" id="KW-1185">Reference proteome</keyword>
<organism evidence="6 7">
    <name type="scientific">[Clostridium] aminophilum</name>
    <dbReference type="NCBI Taxonomy" id="1526"/>
    <lineage>
        <taxon>Bacteria</taxon>
        <taxon>Bacillati</taxon>
        <taxon>Bacillota</taxon>
        <taxon>Clostridia</taxon>
        <taxon>Lachnospirales</taxon>
        <taxon>Lachnospiraceae</taxon>
    </lineage>
</organism>
<dbReference type="AlphaFoldDB" id="A0A1H9ZZS8"/>
<dbReference type="GO" id="GO:0000160">
    <property type="term" value="P:phosphorelay signal transduction system"/>
    <property type="evidence" value="ECO:0007669"/>
    <property type="project" value="InterPro"/>
</dbReference>
<dbReference type="OrthoDB" id="9790669at2"/>
<comment type="function">
    <text evidence="3">May play the central regulatory role in sporulation. It may be an element of the effector pathway responsible for the activation of sporulation genes in response to nutritional stress. Spo0A may act in concert with spo0H (a sigma factor) to control the expression of some genes that are critical to the sporulation process.</text>
</comment>
<dbReference type="Pfam" id="PF00072">
    <property type="entry name" value="Response_reg"/>
    <property type="match status" value="1"/>
</dbReference>
<dbReference type="SUPFAM" id="SSF52172">
    <property type="entry name" value="CheY-like"/>
    <property type="match status" value="1"/>
</dbReference>
<evidence type="ECO:0000313" key="6">
    <source>
        <dbReference type="EMBL" id="SES86890.1"/>
    </source>
</evidence>
<dbReference type="Gene3D" id="3.40.50.2300">
    <property type="match status" value="1"/>
</dbReference>
<dbReference type="InterPro" id="IPR001789">
    <property type="entry name" value="Sig_transdc_resp-reg_receiver"/>
</dbReference>
<proteinExistence type="predicted"/>
<feature type="domain" description="Response regulatory" evidence="5">
    <location>
        <begin position="132"/>
        <end position="247"/>
    </location>
</feature>